<organism evidence="2 3">
    <name type="scientific">Clonostachys chloroleuca</name>
    <dbReference type="NCBI Taxonomy" id="1926264"/>
    <lineage>
        <taxon>Eukaryota</taxon>
        <taxon>Fungi</taxon>
        <taxon>Dikarya</taxon>
        <taxon>Ascomycota</taxon>
        <taxon>Pezizomycotina</taxon>
        <taxon>Sordariomycetes</taxon>
        <taxon>Hypocreomycetidae</taxon>
        <taxon>Hypocreales</taxon>
        <taxon>Bionectriaceae</taxon>
        <taxon>Clonostachys</taxon>
    </lineage>
</organism>
<reference evidence="2" key="1">
    <citation type="submission" date="2023-01" db="EMBL/GenBank/DDBJ databases">
        <authorList>
            <person name="Piombo E."/>
        </authorList>
    </citation>
    <scope>NUCLEOTIDE SEQUENCE</scope>
</reference>
<dbReference type="AlphaFoldDB" id="A0AA35QBH9"/>
<keyword evidence="3" id="KW-1185">Reference proteome</keyword>
<evidence type="ECO:0000256" key="1">
    <source>
        <dbReference type="SAM" id="MobiDB-lite"/>
    </source>
</evidence>
<gene>
    <name evidence="2" type="ORF">CCHLO57077_00002702</name>
</gene>
<feature type="non-terminal residue" evidence="2">
    <location>
        <position position="85"/>
    </location>
</feature>
<evidence type="ECO:0000313" key="2">
    <source>
        <dbReference type="EMBL" id="CAI6098970.1"/>
    </source>
</evidence>
<dbReference type="EMBL" id="CABFNP030001299">
    <property type="protein sequence ID" value="CAI6098970.1"/>
    <property type="molecule type" value="Genomic_DNA"/>
</dbReference>
<evidence type="ECO:0000313" key="3">
    <source>
        <dbReference type="Proteomes" id="UP001160390"/>
    </source>
</evidence>
<sequence length="85" mass="9596">MKRKGKAPVRRPSTPTQTARPKADREKGRDHQIETRRLRLPSLYSTAQKAVPPSLRTEREDQSVFTLGCRGYTFINQGGFCGFGC</sequence>
<accession>A0AA35QBH9</accession>
<protein>
    <submittedName>
        <fullName evidence="2">Uncharacterized protein</fullName>
    </submittedName>
</protein>
<comment type="caution">
    <text evidence="2">The sequence shown here is derived from an EMBL/GenBank/DDBJ whole genome shotgun (WGS) entry which is preliminary data.</text>
</comment>
<name>A0AA35QBH9_9HYPO</name>
<feature type="compositionally biased region" description="Basic and acidic residues" evidence="1">
    <location>
        <begin position="21"/>
        <end position="33"/>
    </location>
</feature>
<proteinExistence type="predicted"/>
<dbReference type="Proteomes" id="UP001160390">
    <property type="component" value="Unassembled WGS sequence"/>
</dbReference>
<feature type="region of interest" description="Disordered" evidence="1">
    <location>
        <begin position="1"/>
        <end position="33"/>
    </location>
</feature>